<dbReference type="SUPFAM" id="SSF53448">
    <property type="entry name" value="Nucleotide-diphospho-sugar transferases"/>
    <property type="match status" value="1"/>
</dbReference>
<dbReference type="OrthoDB" id="305760at2"/>
<dbReference type="AlphaFoldDB" id="A0A1D7UVY9"/>
<keyword evidence="2" id="KW-0808">Transferase</keyword>
<dbReference type="RefSeq" id="WP_069606936.1">
    <property type="nucleotide sequence ID" value="NZ_CP015217.1"/>
</dbReference>
<dbReference type="InterPro" id="IPR050834">
    <property type="entry name" value="Glycosyltransf_2"/>
</dbReference>
<dbReference type="KEGG" id="laj:A0128_07500"/>
<sequence length="301" mass="35457">MKPLITVVIPTYNHAHFLKKSLASVINQTYLHWEAIIVDNHSTDNTDEVVDSFRDSRIYLKKINNNGIIAASRNVGIKESNGDWISFLDSDDLWFLTKLEKIVHEIQRQNNEVDVICNDEHIVRIDSEEKGVLNYGPFETDFYRKMLFYGNRLSTSATTVRRKFLEEKKLLFSERQEFVTVEDYDLWLRLAKENARFFFIPEVLGEYTIHGSNQSGSLERHLNHLENLIQEHVFHIQEFEKDKLKLWRKFKIRLKFDKGFVYLREGIFLRALSLLIQSFFQSPIVSISLFAAKFKNKLSNS</sequence>
<reference evidence="2 3" key="1">
    <citation type="submission" date="2016-04" db="EMBL/GenBank/DDBJ databases">
        <title>Complete genome seqeunce of Leptospira alstonii serovar Room22.</title>
        <authorList>
            <person name="Nally J.E."/>
            <person name="Bayles D.O."/>
            <person name="Hurley D."/>
            <person name="Fanning S."/>
            <person name="McMahon B.J."/>
            <person name="Arent Z."/>
        </authorList>
    </citation>
    <scope>NUCLEOTIDE SEQUENCE [LARGE SCALE GENOMIC DNA]</scope>
    <source>
        <strain evidence="2 3">GWTS #1</strain>
    </source>
</reference>
<keyword evidence="3" id="KW-1185">Reference proteome</keyword>
<proteinExistence type="predicted"/>
<dbReference type="EMBL" id="CP015217">
    <property type="protein sequence ID" value="AOP33701.1"/>
    <property type="molecule type" value="Genomic_DNA"/>
</dbReference>
<name>A0A1D7UVY9_9LEPT</name>
<dbReference type="InterPro" id="IPR029044">
    <property type="entry name" value="Nucleotide-diphossugar_trans"/>
</dbReference>
<evidence type="ECO:0000313" key="3">
    <source>
        <dbReference type="Proteomes" id="UP000094197"/>
    </source>
</evidence>
<dbReference type="Proteomes" id="UP000094197">
    <property type="component" value="Chromosome 1"/>
</dbReference>
<dbReference type="PANTHER" id="PTHR43685:SF11">
    <property type="entry name" value="GLYCOSYLTRANSFERASE TAGX-RELATED"/>
    <property type="match status" value="1"/>
</dbReference>
<protein>
    <submittedName>
        <fullName evidence="2">Glycosyl transferase</fullName>
    </submittedName>
</protein>
<dbReference type="Gene3D" id="3.90.550.10">
    <property type="entry name" value="Spore Coat Polysaccharide Biosynthesis Protein SpsA, Chain A"/>
    <property type="match status" value="1"/>
</dbReference>
<dbReference type="Pfam" id="PF00535">
    <property type="entry name" value="Glycos_transf_2"/>
    <property type="match status" value="1"/>
</dbReference>
<dbReference type="InterPro" id="IPR001173">
    <property type="entry name" value="Glyco_trans_2-like"/>
</dbReference>
<evidence type="ECO:0000259" key="1">
    <source>
        <dbReference type="Pfam" id="PF00535"/>
    </source>
</evidence>
<dbReference type="GO" id="GO:0016740">
    <property type="term" value="F:transferase activity"/>
    <property type="evidence" value="ECO:0007669"/>
    <property type="project" value="UniProtKB-KW"/>
</dbReference>
<accession>A0A1D7UVY9</accession>
<gene>
    <name evidence="2" type="ORF">A0128_07500</name>
</gene>
<organism evidence="2 3">
    <name type="scientific">Leptospira tipperaryensis</name>
    <dbReference type="NCBI Taxonomy" id="2564040"/>
    <lineage>
        <taxon>Bacteria</taxon>
        <taxon>Pseudomonadati</taxon>
        <taxon>Spirochaetota</taxon>
        <taxon>Spirochaetia</taxon>
        <taxon>Leptospirales</taxon>
        <taxon>Leptospiraceae</taxon>
        <taxon>Leptospira</taxon>
    </lineage>
</organism>
<dbReference type="PANTHER" id="PTHR43685">
    <property type="entry name" value="GLYCOSYLTRANSFERASE"/>
    <property type="match status" value="1"/>
</dbReference>
<feature type="domain" description="Glycosyltransferase 2-like" evidence="1">
    <location>
        <begin position="6"/>
        <end position="132"/>
    </location>
</feature>
<evidence type="ECO:0000313" key="2">
    <source>
        <dbReference type="EMBL" id="AOP33701.1"/>
    </source>
</evidence>